<dbReference type="CDD" id="cd04623">
    <property type="entry name" value="CBS_pair_bac_euk"/>
    <property type="match status" value="1"/>
</dbReference>
<feature type="domain" description="CBS" evidence="3">
    <location>
        <begin position="6"/>
        <end position="69"/>
    </location>
</feature>
<sequence length="144" mass="15386">MKISEVVRHKDVGGTVVTIGPDATVGELLALLAEHRIGAVVVSGDGSSVDGIVSERDVVRHLHTSGPAIIEGPVSGIMTAEVRTCAPDSELDELESTMTEHRIRHVPVVVDGHLQAIVSIGDVVKNRIQSLQAERDQLEAYIQQ</sequence>
<dbReference type="InterPro" id="IPR000644">
    <property type="entry name" value="CBS_dom"/>
</dbReference>
<comment type="caution">
    <text evidence="4">The sequence shown here is derived from an EMBL/GenBank/DDBJ whole genome shotgun (WGS) entry which is preliminary data.</text>
</comment>
<proteinExistence type="predicted"/>
<dbReference type="InterPro" id="IPR046342">
    <property type="entry name" value="CBS_dom_sf"/>
</dbReference>
<protein>
    <submittedName>
        <fullName evidence="4">CBS domain-containing protein</fullName>
    </submittedName>
</protein>
<dbReference type="InterPro" id="IPR051257">
    <property type="entry name" value="Diverse_CBS-Domain"/>
</dbReference>
<dbReference type="Gene3D" id="3.10.580.10">
    <property type="entry name" value="CBS-domain"/>
    <property type="match status" value="1"/>
</dbReference>
<evidence type="ECO:0000256" key="1">
    <source>
        <dbReference type="ARBA" id="ARBA00023122"/>
    </source>
</evidence>
<dbReference type="PANTHER" id="PTHR43080">
    <property type="entry name" value="CBS DOMAIN-CONTAINING PROTEIN CBSX3, MITOCHONDRIAL"/>
    <property type="match status" value="1"/>
</dbReference>
<dbReference type="PANTHER" id="PTHR43080:SF2">
    <property type="entry name" value="CBS DOMAIN-CONTAINING PROTEIN"/>
    <property type="match status" value="1"/>
</dbReference>
<dbReference type="SUPFAM" id="SSF54631">
    <property type="entry name" value="CBS-domain pair"/>
    <property type="match status" value="1"/>
</dbReference>
<organism evidence="4 5">
    <name type="scientific">Nostocoides vanveenii</name>
    <dbReference type="NCBI Taxonomy" id="330835"/>
    <lineage>
        <taxon>Bacteria</taxon>
        <taxon>Bacillati</taxon>
        <taxon>Actinomycetota</taxon>
        <taxon>Actinomycetes</taxon>
        <taxon>Micrococcales</taxon>
        <taxon>Intrasporangiaceae</taxon>
        <taxon>Nostocoides</taxon>
    </lineage>
</organism>
<gene>
    <name evidence="4" type="ORF">GCM10009810_28570</name>
</gene>
<dbReference type="RefSeq" id="WP_324388312.1">
    <property type="nucleotide sequence ID" value="NZ_BAAAPN010000057.1"/>
</dbReference>
<dbReference type="Pfam" id="PF00571">
    <property type="entry name" value="CBS"/>
    <property type="match status" value="2"/>
</dbReference>
<accession>A0ABN2KYB6</accession>
<evidence type="ECO:0000256" key="2">
    <source>
        <dbReference type="PROSITE-ProRule" id="PRU00703"/>
    </source>
</evidence>
<dbReference type="SMART" id="SM00116">
    <property type="entry name" value="CBS"/>
    <property type="match status" value="2"/>
</dbReference>
<evidence type="ECO:0000259" key="3">
    <source>
        <dbReference type="PROSITE" id="PS51371"/>
    </source>
</evidence>
<dbReference type="InterPro" id="IPR044725">
    <property type="entry name" value="CBSX3_CBS_dom"/>
</dbReference>
<name>A0ABN2KYB6_9MICO</name>
<evidence type="ECO:0000313" key="4">
    <source>
        <dbReference type="EMBL" id="GAA1768162.1"/>
    </source>
</evidence>
<dbReference type="PROSITE" id="PS51371">
    <property type="entry name" value="CBS"/>
    <property type="match status" value="2"/>
</dbReference>
<keyword evidence="1 2" id="KW-0129">CBS domain</keyword>
<reference evidence="4 5" key="1">
    <citation type="journal article" date="2019" name="Int. J. Syst. Evol. Microbiol.">
        <title>The Global Catalogue of Microorganisms (GCM) 10K type strain sequencing project: providing services to taxonomists for standard genome sequencing and annotation.</title>
        <authorList>
            <consortium name="The Broad Institute Genomics Platform"/>
            <consortium name="The Broad Institute Genome Sequencing Center for Infectious Disease"/>
            <person name="Wu L."/>
            <person name="Ma J."/>
        </authorList>
    </citation>
    <scope>NUCLEOTIDE SEQUENCE [LARGE SCALE GENOMIC DNA]</scope>
    <source>
        <strain evidence="4 5">JCM 15591</strain>
    </source>
</reference>
<dbReference type="Proteomes" id="UP001501475">
    <property type="component" value="Unassembled WGS sequence"/>
</dbReference>
<dbReference type="EMBL" id="BAAAPN010000057">
    <property type="protein sequence ID" value="GAA1768162.1"/>
    <property type="molecule type" value="Genomic_DNA"/>
</dbReference>
<feature type="domain" description="CBS" evidence="3">
    <location>
        <begin position="78"/>
        <end position="134"/>
    </location>
</feature>
<evidence type="ECO:0000313" key="5">
    <source>
        <dbReference type="Proteomes" id="UP001501475"/>
    </source>
</evidence>
<keyword evidence="5" id="KW-1185">Reference proteome</keyword>